<dbReference type="InterPro" id="IPR036513">
    <property type="entry name" value="STAS_dom_sf"/>
</dbReference>
<accession>A0A1R3WW63</accession>
<dbReference type="Proteomes" id="UP000186997">
    <property type="component" value="Unassembled WGS sequence"/>
</dbReference>
<dbReference type="Pfam" id="PF13466">
    <property type="entry name" value="STAS_2"/>
    <property type="match status" value="1"/>
</dbReference>
<protein>
    <submittedName>
        <fullName evidence="2">Chemotaxis protein CheX</fullName>
    </submittedName>
</protein>
<evidence type="ECO:0000313" key="2">
    <source>
        <dbReference type="EMBL" id="SIT82315.1"/>
    </source>
</evidence>
<keyword evidence="3" id="KW-1185">Reference proteome</keyword>
<evidence type="ECO:0000313" key="3">
    <source>
        <dbReference type="Proteomes" id="UP000186997"/>
    </source>
</evidence>
<reference evidence="3" key="1">
    <citation type="submission" date="2017-01" db="EMBL/GenBank/DDBJ databases">
        <authorList>
            <person name="Varghese N."/>
            <person name="Submissions S."/>
        </authorList>
    </citation>
    <scope>NUCLEOTIDE SEQUENCE [LARGE SCALE GENOMIC DNA]</scope>
    <source>
        <strain evidence="3">DSM 29591</strain>
    </source>
</reference>
<sequence length="95" mass="10064">MTDDTASFELPKIMKVDDCETLHGFLAGAQGKHIAFDCSAVERLSGLSAQILVMAAGVWRGQSLDVTFGSPSDGFAQSVTMLGLNDLLFPDQVTA</sequence>
<dbReference type="EMBL" id="FTPR01000001">
    <property type="protein sequence ID" value="SIT82315.1"/>
    <property type="molecule type" value="Genomic_DNA"/>
</dbReference>
<dbReference type="InterPro" id="IPR058548">
    <property type="entry name" value="MlaB-like_STAS"/>
</dbReference>
<dbReference type="SUPFAM" id="SSF52091">
    <property type="entry name" value="SpoIIaa-like"/>
    <property type="match status" value="1"/>
</dbReference>
<evidence type="ECO:0000259" key="1">
    <source>
        <dbReference type="Pfam" id="PF13466"/>
    </source>
</evidence>
<feature type="domain" description="MlaB-like STAS" evidence="1">
    <location>
        <begin position="10"/>
        <end position="85"/>
    </location>
</feature>
<proteinExistence type="predicted"/>
<dbReference type="STRING" id="287098.SAMN05421665_1433"/>
<dbReference type="RefSeq" id="WP_076658982.1">
    <property type="nucleotide sequence ID" value="NZ_FTPR01000001.1"/>
</dbReference>
<dbReference type="AlphaFoldDB" id="A0A1R3WW63"/>
<gene>
    <name evidence="2" type="ORF">SAMN05421665_1433</name>
</gene>
<name>A0A1R3WW63_9RHOB</name>
<organism evidence="2 3">
    <name type="scientific">Yoonia rosea</name>
    <dbReference type="NCBI Taxonomy" id="287098"/>
    <lineage>
        <taxon>Bacteria</taxon>
        <taxon>Pseudomonadati</taxon>
        <taxon>Pseudomonadota</taxon>
        <taxon>Alphaproteobacteria</taxon>
        <taxon>Rhodobacterales</taxon>
        <taxon>Paracoccaceae</taxon>
        <taxon>Yoonia</taxon>
    </lineage>
</organism>